<sequence>MGFHTYDADRAPALEDASRYRYCSAEELRALFDLGGTVADLGSGTGFYTDDVAPYVETCYAVDVQREMHEFYREKGLPETVECVEAAVDDLPFPDGHLDGAFSTMTYHEFHSEDALAELGRVLAPDARVAIVDWTAEGEGRDGPPLDERFALDDCIAAFEAAGFSVETTSERQETFVCSARRAP</sequence>
<keyword evidence="3" id="KW-1185">Reference proteome</keyword>
<dbReference type="RefSeq" id="WP_250875437.1">
    <property type="nucleotide sequence ID" value="NZ_JALXFV010000008.1"/>
</dbReference>
<dbReference type="Proteomes" id="UP001597187">
    <property type="component" value="Unassembled WGS sequence"/>
</dbReference>
<dbReference type="EC" id="2.1.1.-" evidence="2"/>
<dbReference type="Gene3D" id="3.40.50.150">
    <property type="entry name" value="Vaccinia Virus protein VP39"/>
    <property type="match status" value="1"/>
</dbReference>
<accession>A0ABD6B1S2</accession>
<dbReference type="EMBL" id="JBHUDC010000008">
    <property type="protein sequence ID" value="MFD1515523.1"/>
    <property type="molecule type" value="Genomic_DNA"/>
</dbReference>
<dbReference type="AlphaFoldDB" id="A0ABD6B1S2"/>
<dbReference type="GO" id="GO:0008168">
    <property type="term" value="F:methyltransferase activity"/>
    <property type="evidence" value="ECO:0007669"/>
    <property type="project" value="UniProtKB-KW"/>
</dbReference>
<dbReference type="PANTHER" id="PTHR43591">
    <property type="entry name" value="METHYLTRANSFERASE"/>
    <property type="match status" value="1"/>
</dbReference>
<proteinExistence type="predicted"/>
<protein>
    <submittedName>
        <fullName evidence="2">Class I SAM-dependent methyltransferase</fullName>
        <ecNumber evidence="2">2.1.1.-</ecNumber>
    </submittedName>
</protein>
<dbReference type="CDD" id="cd02440">
    <property type="entry name" value="AdoMet_MTases"/>
    <property type="match status" value="1"/>
</dbReference>
<evidence type="ECO:0000259" key="1">
    <source>
        <dbReference type="Pfam" id="PF08241"/>
    </source>
</evidence>
<dbReference type="InterPro" id="IPR013216">
    <property type="entry name" value="Methyltransf_11"/>
</dbReference>
<keyword evidence="2" id="KW-0808">Transferase</keyword>
<reference evidence="2 3" key="1">
    <citation type="journal article" date="2019" name="Int. J. Syst. Evol. Microbiol.">
        <title>The Global Catalogue of Microorganisms (GCM) 10K type strain sequencing project: providing services to taxonomists for standard genome sequencing and annotation.</title>
        <authorList>
            <consortium name="The Broad Institute Genomics Platform"/>
            <consortium name="The Broad Institute Genome Sequencing Center for Infectious Disease"/>
            <person name="Wu L."/>
            <person name="Ma J."/>
        </authorList>
    </citation>
    <scope>NUCLEOTIDE SEQUENCE [LARGE SCALE GENOMIC DNA]</scope>
    <source>
        <strain evidence="2 3">CGMCC 1.12563</strain>
    </source>
</reference>
<dbReference type="SUPFAM" id="SSF53335">
    <property type="entry name" value="S-adenosyl-L-methionine-dependent methyltransferases"/>
    <property type="match status" value="1"/>
</dbReference>
<dbReference type="GO" id="GO:0032259">
    <property type="term" value="P:methylation"/>
    <property type="evidence" value="ECO:0007669"/>
    <property type="project" value="UniProtKB-KW"/>
</dbReference>
<evidence type="ECO:0000313" key="2">
    <source>
        <dbReference type="EMBL" id="MFD1515523.1"/>
    </source>
</evidence>
<evidence type="ECO:0000313" key="3">
    <source>
        <dbReference type="Proteomes" id="UP001597187"/>
    </source>
</evidence>
<name>A0ABD6B1S2_9EURY</name>
<organism evidence="2 3">
    <name type="scientific">Halomarina rubra</name>
    <dbReference type="NCBI Taxonomy" id="2071873"/>
    <lineage>
        <taxon>Archaea</taxon>
        <taxon>Methanobacteriati</taxon>
        <taxon>Methanobacteriota</taxon>
        <taxon>Stenosarchaea group</taxon>
        <taxon>Halobacteria</taxon>
        <taxon>Halobacteriales</taxon>
        <taxon>Natronomonadaceae</taxon>
        <taxon>Halomarina</taxon>
    </lineage>
</organism>
<comment type="caution">
    <text evidence="2">The sequence shown here is derived from an EMBL/GenBank/DDBJ whole genome shotgun (WGS) entry which is preliminary data.</text>
</comment>
<gene>
    <name evidence="2" type="ORF">ACFSBT_19775</name>
</gene>
<dbReference type="InterPro" id="IPR029063">
    <property type="entry name" value="SAM-dependent_MTases_sf"/>
</dbReference>
<dbReference type="Pfam" id="PF08241">
    <property type="entry name" value="Methyltransf_11"/>
    <property type="match status" value="1"/>
</dbReference>
<feature type="domain" description="Methyltransferase type 11" evidence="1">
    <location>
        <begin position="40"/>
        <end position="130"/>
    </location>
</feature>
<dbReference type="PANTHER" id="PTHR43591:SF110">
    <property type="entry name" value="RHODANESE DOMAIN-CONTAINING PROTEIN"/>
    <property type="match status" value="1"/>
</dbReference>
<keyword evidence="2" id="KW-0489">Methyltransferase</keyword>